<dbReference type="PROSITE" id="PS51882">
    <property type="entry name" value="G_ALPHA"/>
    <property type="match status" value="1"/>
</dbReference>
<dbReference type="Pfam" id="PF00503">
    <property type="entry name" value="G-alpha"/>
    <property type="match status" value="1"/>
</dbReference>
<evidence type="ECO:0000256" key="11">
    <source>
        <dbReference type="PIRSR" id="PIRSR601019-2"/>
    </source>
</evidence>
<dbReference type="SUPFAM" id="SSF52540">
    <property type="entry name" value="P-loop containing nucleoside triphosphate hydrolases"/>
    <property type="match status" value="1"/>
</dbReference>
<dbReference type="Gene3D" id="1.10.400.10">
    <property type="entry name" value="GI Alpha 1, domain 2-like"/>
    <property type="match status" value="1"/>
</dbReference>
<keyword evidence="6" id="KW-0106">Calcium</keyword>
<keyword evidence="9" id="KW-0539">Nucleus</keyword>
<evidence type="ECO:0000256" key="10">
    <source>
        <dbReference type="ARBA" id="ARBA00060880"/>
    </source>
</evidence>
<feature type="binding site" evidence="11">
    <location>
        <position position="563"/>
    </location>
    <ligand>
        <name>Mg(2+)</name>
        <dbReference type="ChEBI" id="CHEBI:18420"/>
    </ligand>
</feature>
<dbReference type="Gene3D" id="3.40.50.300">
    <property type="entry name" value="P-loop containing nucleotide triphosphate hydrolases"/>
    <property type="match status" value="1"/>
</dbReference>
<dbReference type="AlphaFoldDB" id="A0AAW0L5Q3"/>
<name>A0AAW0L5Q3_QUESU</name>
<evidence type="ECO:0000256" key="6">
    <source>
        <dbReference type="ARBA" id="ARBA00022837"/>
    </source>
</evidence>
<gene>
    <name evidence="12" type="primary">XLG1_4</name>
    <name evidence="12" type="ORF">CFP56_008322</name>
</gene>
<evidence type="ECO:0000256" key="4">
    <source>
        <dbReference type="ARBA" id="ARBA00022771"/>
    </source>
</evidence>
<feature type="binding site" evidence="11">
    <location>
        <position position="734"/>
    </location>
    <ligand>
        <name>Mg(2+)</name>
        <dbReference type="ChEBI" id="CHEBI:18420"/>
    </ligand>
</feature>
<comment type="caution">
    <text evidence="12">The sequence shown here is derived from an EMBL/GenBank/DDBJ whole genome shotgun (WGS) entry which is preliminary data.</text>
</comment>
<dbReference type="FunFam" id="1.10.400.10:FF:000005">
    <property type="entry name" value="Extra-large guanine nucleotide-binding protein 3"/>
    <property type="match status" value="1"/>
</dbReference>
<dbReference type="InterPro" id="IPR011025">
    <property type="entry name" value="GproteinA_insert"/>
</dbReference>
<keyword evidence="5" id="KW-0862">Zinc</keyword>
<organism evidence="12 13">
    <name type="scientific">Quercus suber</name>
    <name type="common">Cork oak</name>
    <dbReference type="NCBI Taxonomy" id="58331"/>
    <lineage>
        <taxon>Eukaryota</taxon>
        <taxon>Viridiplantae</taxon>
        <taxon>Streptophyta</taxon>
        <taxon>Embryophyta</taxon>
        <taxon>Tracheophyta</taxon>
        <taxon>Spermatophyta</taxon>
        <taxon>Magnoliopsida</taxon>
        <taxon>eudicotyledons</taxon>
        <taxon>Gunneridae</taxon>
        <taxon>Pentapetalae</taxon>
        <taxon>rosids</taxon>
        <taxon>fabids</taxon>
        <taxon>Fagales</taxon>
        <taxon>Fagaceae</taxon>
        <taxon>Quercus</taxon>
    </lineage>
</organism>
<protein>
    <submittedName>
        <fullName evidence="12">Extra-large guanine nucleotide-binding protein 1</fullName>
    </submittedName>
</protein>
<keyword evidence="7" id="KW-0342">GTP-binding</keyword>
<dbReference type="InterPro" id="IPR027417">
    <property type="entry name" value="P-loop_NTPase"/>
</dbReference>
<evidence type="ECO:0000313" key="12">
    <source>
        <dbReference type="EMBL" id="KAK7846124.1"/>
    </source>
</evidence>
<keyword evidence="11" id="KW-0460">Magnesium</keyword>
<evidence type="ECO:0000256" key="8">
    <source>
        <dbReference type="ARBA" id="ARBA00023224"/>
    </source>
</evidence>
<keyword evidence="3" id="KW-0547">Nucleotide-binding</keyword>
<dbReference type="GO" id="GO:0031683">
    <property type="term" value="F:G-protein beta/gamma-subunit complex binding"/>
    <property type="evidence" value="ECO:0007669"/>
    <property type="project" value="InterPro"/>
</dbReference>
<dbReference type="GO" id="GO:0008270">
    <property type="term" value="F:zinc ion binding"/>
    <property type="evidence" value="ECO:0007669"/>
    <property type="project" value="UniProtKB-KW"/>
</dbReference>
<evidence type="ECO:0000256" key="9">
    <source>
        <dbReference type="ARBA" id="ARBA00023242"/>
    </source>
</evidence>
<evidence type="ECO:0000256" key="7">
    <source>
        <dbReference type="ARBA" id="ARBA00023134"/>
    </source>
</evidence>
<evidence type="ECO:0000256" key="2">
    <source>
        <dbReference type="ARBA" id="ARBA00022723"/>
    </source>
</evidence>
<dbReference type="GO" id="GO:0007186">
    <property type="term" value="P:G protein-coupled receptor signaling pathway"/>
    <property type="evidence" value="ECO:0007669"/>
    <property type="project" value="InterPro"/>
</dbReference>
<evidence type="ECO:0000256" key="3">
    <source>
        <dbReference type="ARBA" id="ARBA00022741"/>
    </source>
</evidence>
<dbReference type="InterPro" id="IPR053057">
    <property type="entry name" value="XLG_GTP-binding"/>
</dbReference>
<dbReference type="InterPro" id="IPR001019">
    <property type="entry name" value="Gprotein_alpha_su"/>
</dbReference>
<keyword evidence="8" id="KW-0807">Transducer</keyword>
<reference evidence="12 13" key="1">
    <citation type="journal article" date="2018" name="Sci. Data">
        <title>The draft genome sequence of cork oak.</title>
        <authorList>
            <person name="Ramos A.M."/>
            <person name="Usie A."/>
            <person name="Barbosa P."/>
            <person name="Barros P.M."/>
            <person name="Capote T."/>
            <person name="Chaves I."/>
            <person name="Simoes F."/>
            <person name="Abreu I."/>
            <person name="Carrasquinho I."/>
            <person name="Faro C."/>
            <person name="Guimaraes J.B."/>
            <person name="Mendonca D."/>
            <person name="Nobrega F."/>
            <person name="Rodrigues L."/>
            <person name="Saibo N.J.M."/>
            <person name="Varela M.C."/>
            <person name="Egas C."/>
            <person name="Matos J."/>
            <person name="Miguel C.M."/>
            <person name="Oliveira M.M."/>
            <person name="Ricardo C.P."/>
            <person name="Goncalves S."/>
        </authorList>
    </citation>
    <scope>NUCLEOTIDE SEQUENCE [LARGE SCALE GENOMIC DNA]</scope>
    <source>
        <strain evidence="13">cv. HL8</strain>
    </source>
</reference>
<dbReference type="GO" id="GO:0005525">
    <property type="term" value="F:GTP binding"/>
    <property type="evidence" value="ECO:0007669"/>
    <property type="project" value="UniProtKB-KW"/>
</dbReference>
<keyword evidence="2 11" id="KW-0479">Metal-binding</keyword>
<proteinExistence type="inferred from homology"/>
<sequence length="867" mass="96108">MSPPETSDADDGGQYSFAVEYNGPPVTYDLPRAVPINVERIPVAAVVAQVSLSDKLSMPVVQPLLAPDPRGKNFSKELKASMVSPTSVIAFDRNNGIEEVVELGFEATVSPTSVIGFEEERDKLGSSGGLELEFSTGSGELSDVANSSRMLGSSCISHEDSHELLGGAGSSSTIEFSDSFDNKSIGSSSVLRVSNDLNQLEEDWVSNESGLMSTDYPSSRVSTVKATDCNNESNCDVKRQNVVTFRDVEPESDDDDDGGLEGCSRDEYEADEIKTVKRGVTQKAKGKKGSCYRCLKGNRFTEKEVCIVCDAKYCSNCVLRAMGSMPEGRKCVTCIGHPIDESKRENLGKCSRMLKRLLNNDLEVRQIMRAEKLCEANQLPPEYIYVNGQPLSHEELVLLQNCPNPPKKLKPGNYWYDKVSGLWGKEGQKPSKIISPHLNVGGPIMRNASNGNTQVFINGREITKVELRMLQLSGVQCAGNPHFWVNDDGSYQEEGQKNTRGYIWGKAGTKLVCAFLSLPVPSKFSNSSGEQLSSSLSRNVPDYLEQRSLQKILLVGCNGSGTSTIFKQAKILYKAVPFSEEERETMKLKIQSNVYGYLGILLEGRERFEEESLIEFKKKHACSIIDPSGKTDNVDEKTIYSIGPRLKAFSDWLLKTMVSGNLEAIFPAATREYAPLVEELWNDSAMQATYNRRSELEMLPTVACYFLVRAVNILRTDYEPSNLDILHAEGVTSSNGLACVDFSFSQPAPDDTIDAADHHDSLLRYQLIRVQERGLGENCKWLEMFEDVGMVIFCVALSDYDQFSVDGNGHITNKMMQSRKLFESIGLEPDSVDASLKYAREIMKWDEERANFSLSEYSLYSTEAKSR</sequence>
<keyword evidence="4" id="KW-0863">Zinc-finger</keyword>
<dbReference type="SMART" id="SM00275">
    <property type="entry name" value="G_alpha"/>
    <property type="match status" value="1"/>
</dbReference>
<dbReference type="GO" id="GO:0005634">
    <property type="term" value="C:nucleus"/>
    <property type="evidence" value="ECO:0007669"/>
    <property type="project" value="UniProtKB-SubCell"/>
</dbReference>
<dbReference type="EMBL" id="PKMF04000160">
    <property type="protein sequence ID" value="KAK7846124.1"/>
    <property type="molecule type" value="Genomic_DNA"/>
</dbReference>
<dbReference type="GO" id="GO:0003924">
    <property type="term" value="F:GTPase activity"/>
    <property type="evidence" value="ECO:0007669"/>
    <property type="project" value="InterPro"/>
</dbReference>
<comment type="subcellular location">
    <subcellularLocation>
        <location evidence="1">Nucleus</location>
    </subcellularLocation>
</comment>
<dbReference type="SUPFAM" id="SSF47895">
    <property type="entry name" value="Transducin (alpha subunit), insertion domain"/>
    <property type="match status" value="1"/>
</dbReference>
<accession>A0AAW0L5Q3</accession>
<evidence type="ECO:0000256" key="1">
    <source>
        <dbReference type="ARBA" id="ARBA00004123"/>
    </source>
</evidence>
<evidence type="ECO:0000313" key="13">
    <source>
        <dbReference type="Proteomes" id="UP000237347"/>
    </source>
</evidence>
<dbReference type="PANTHER" id="PTHR36486">
    <property type="entry name" value="OS01G0977800 PROTEIN"/>
    <property type="match status" value="1"/>
</dbReference>
<comment type="similarity">
    <text evidence="10">Belongs to the G-alpha family. XLG subfamily.</text>
</comment>
<keyword evidence="13" id="KW-1185">Reference proteome</keyword>
<dbReference type="PANTHER" id="PTHR36486:SF4">
    <property type="entry name" value="PH DOMAIN-CONTAINING PROTEIN"/>
    <property type="match status" value="1"/>
</dbReference>
<dbReference type="Proteomes" id="UP000237347">
    <property type="component" value="Unassembled WGS sequence"/>
</dbReference>
<evidence type="ECO:0000256" key="5">
    <source>
        <dbReference type="ARBA" id="ARBA00022833"/>
    </source>
</evidence>